<name>A0A1X2GLW6_9FUNG</name>
<feature type="transmembrane region" description="Helical" evidence="2">
    <location>
        <begin position="81"/>
        <end position="104"/>
    </location>
</feature>
<evidence type="ECO:0000256" key="1">
    <source>
        <dbReference type="SAM" id="MobiDB-lite"/>
    </source>
</evidence>
<keyword evidence="4" id="KW-1185">Reference proteome</keyword>
<evidence type="ECO:0000313" key="3">
    <source>
        <dbReference type="EMBL" id="ORX56891.1"/>
    </source>
</evidence>
<feature type="transmembrane region" description="Helical" evidence="2">
    <location>
        <begin position="220"/>
        <end position="243"/>
    </location>
</feature>
<keyword evidence="2" id="KW-1133">Transmembrane helix</keyword>
<comment type="caution">
    <text evidence="3">The sequence shown here is derived from an EMBL/GenBank/DDBJ whole genome shotgun (WGS) entry which is preliminary data.</text>
</comment>
<evidence type="ECO:0000256" key="2">
    <source>
        <dbReference type="SAM" id="Phobius"/>
    </source>
</evidence>
<feature type="region of interest" description="Disordered" evidence="1">
    <location>
        <begin position="348"/>
        <end position="390"/>
    </location>
</feature>
<keyword evidence="2" id="KW-0472">Membrane</keyword>
<feature type="transmembrane region" description="Helical" evidence="2">
    <location>
        <begin position="187"/>
        <end position="208"/>
    </location>
</feature>
<dbReference type="AlphaFoldDB" id="A0A1X2GLW6"/>
<feature type="compositionally biased region" description="Polar residues" evidence="1">
    <location>
        <begin position="357"/>
        <end position="374"/>
    </location>
</feature>
<accession>A0A1X2GLW6</accession>
<organism evidence="3 4">
    <name type="scientific">Hesseltinella vesiculosa</name>
    <dbReference type="NCBI Taxonomy" id="101127"/>
    <lineage>
        <taxon>Eukaryota</taxon>
        <taxon>Fungi</taxon>
        <taxon>Fungi incertae sedis</taxon>
        <taxon>Mucoromycota</taxon>
        <taxon>Mucoromycotina</taxon>
        <taxon>Mucoromycetes</taxon>
        <taxon>Mucorales</taxon>
        <taxon>Cunninghamellaceae</taxon>
        <taxon>Hesseltinella</taxon>
    </lineage>
</organism>
<reference evidence="3 4" key="1">
    <citation type="submission" date="2016-07" db="EMBL/GenBank/DDBJ databases">
        <title>Pervasive Adenine N6-methylation of Active Genes in Fungi.</title>
        <authorList>
            <consortium name="DOE Joint Genome Institute"/>
            <person name="Mondo S.J."/>
            <person name="Dannebaum R.O."/>
            <person name="Kuo R.C."/>
            <person name="Labutti K."/>
            <person name="Haridas S."/>
            <person name="Kuo A."/>
            <person name="Salamov A."/>
            <person name="Ahrendt S.R."/>
            <person name="Lipzen A."/>
            <person name="Sullivan W."/>
            <person name="Andreopoulos W.B."/>
            <person name="Clum A."/>
            <person name="Lindquist E."/>
            <person name="Daum C."/>
            <person name="Ramamoorthy G.K."/>
            <person name="Gryganskyi A."/>
            <person name="Culley D."/>
            <person name="Magnuson J.K."/>
            <person name="James T.Y."/>
            <person name="O'Malley M.A."/>
            <person name="Stajich J.E."/>
            <person name="Spatafora J.W."/>
            <person name="Visel A."/>
            <person name="Grigoriev I.V."/>
        </authorList>
    </citation>
    <scope>NUCLEOTIDE SEQUENCE [LARGE SCALE GENOMIC DNA]</scope>
    <source>
        <strain evidence="3 4">NRRL 3301</strain>
    </source>
</reference>
<gene>
    <name evidence="3" type="ORF">DM01DRAFT_1334451</name>
</gene>
<keyword evidence="2" id="KW-0812">Transmembrane</keyword>
<dbReference type="Proteomes" id="UP000242146">
    <property type="component" value="Unassembled WGS sequence"/>
</dbReference>
<proteinExistence type="predicted"/>
<evidence type="ECO:0000313" key="4">
    <source>
        <dbReference type="Proteomes" id="UP000242146"/>
    </source>
</evidence>
<dbReference type="EMBL" id="MCGT01000009">
    <property type="protein sequence ID" value="ORX56891.1"/>
    <property type="molecule type" value="Genomic_DNA"/>
</dbReference>
<protein>
    <submittedName>
        <fullName evidence="3">Uncharacterized protein</fullName>
    </submittedName>
</protein>
<sequence>MSNACDSLISPDSDVYQEVADKHEWVTLYEKTWLDQERIFYYGILFENLKSVGSLYPLLVSLSFVPTAFSCIAYLEGERPAFWIIMALHLYCSVYLLLLAVYLGHQYYTLKYLREIRIRKAIRNFREVWPSVMNKVPPSKRLSESECSARLQRTSGILTGSEDSTLMRWSDEPLTSCFNLLLFSLRLVHGGAIFIMTVSISIGLFFFQKNDTYDDSARGQMLYLVWLMVINGLVGYASVLLSISEKKKVEDKELLPNHFLVNFNRSERRRVIFFAEHLKGCLQKKIVDLENESEPKTSENDKSGCDLVSSLHASVLILSEICDLIRNSDNWTTGAVLPAMRHVTWNPVTTPPASPRPSVSRNNVSAHNHVSSHPSQHDDHSAIDIPSTSE</sequence>
<feature type="transmembrane region" description="Helical" evidence="2">
    <location>
        <begin position="55"/>
        <end position="75"/>
    </location>
</feature>